<keyword evidence="4" id="KW-1185">Reference proteome</keyword>
<accession>A0ABT3NS07</accession>
<evidence type="ECO:0000259" key="2">
    <source>
        <dbReference type="Pfam" id="PF01557"/>
    </source>
</evidence>
<dbReference type="Pfam" id="PF01557">
    <property type="entry name" value="FAA_hydrolase"/>
    <property type="match status" value="1"/>
</dbReference>
<comment type="caution">
    <text evidence="3">The sequence shown here is derived from an EMBL/GenBank/DDBJ whole genome shotgun (WGS) entry which is preliminary data.</text>
</comment>
<dbReference type="InterPro" id="IPR011234">
    <property type="entry name" value="Fumarylacetoacetase-like_C"/>
</dbReference>
<feature type="domain" description="Fumarylacetoacetase-like C-terminal" evidence="2">
    <location>
        <begin position="64"/>
        <end position="251"/>
    </location>
</feature>
<dbReference type="EMBL" id="JAPFQI010000001">
    <property type="protein sequence ID" value="MCW8084949.1"/>
    <property type="molecule type" value="Genomic_DNA"/>
</dbReference>
<reference evidence="3 4" key="1">
    <citation type="submission" date="2022-10" db="EMBL/GenBank/DDBJ databases">
        <title>Roseococcus glaciei nov., sp. nov., isolated from glacier.</title>
        <authorList>
            <person name="Liu Q."/>
            <person name="Xin Y.-H."/>
        </authorList>
    </citation>
    <scope>NUCLEOTIDE SEQUENCE [LARGE SCALE GENOMIC DNA]</scope>
    <source>
        <strain evidence="3 4">MDT2-1-1</strain>
    </source>
</reference>
<name>A0ABT3NS07_9PROT</name>
<dbReference type="PANTHER" id="PTHR30143:SF0">
    <property type="entry name" value="2-KETO-4-PENTENOATE HYDRATASE"/>
    <property type="match status" value="1"/>
</dbReference>
<protein>
    <recommendedName>
        <fullName evidence="2">Fumarylacetoacetase-like C-terminal domain-containing protein</fullName>
    </recommendedName>
</protein>
<sequence length="253" mass="26662">MDAAAAILEARRAKRVLTTLGAAAPRTLEEGYAAQRRLAEKLGAVPPFGFKIGATTKQMQEYLGLSGPVAGFVPATSLHPDGAALRFGDFLNPGVECEVGLRLARDLAPGPISRDEALEAVAEVFPAIEIVERRYGDLVELGTPTLVADQVFHAGGVLGSAPANWRDLDLGAMRGELFVDGVSKGGGHGRDLLGHPLEALRWLADSPAAREFGGLRAGQVVWLGSVTPPIWLPAPGEVVVQFEGLGKVSVRFN</sequence>
<dbReference type="Gene3D" id="3.90.850.10">
    <property type="entry name" value="Fumarylacetoacetase-like, C-terminal domain"/>
    <property type="match status" value="1"/>
</dbReference>
<dbReference type="SUPFAM" id="SSF56529">
    <property type="entry name" value="FAH"/>
    <property type="match status" value="1"/>
</dbReference>
<dbReference type="PANTHER" id="PTHR30143">
    <property type="entry name" value="ACID HYDRATASE"/>
    <property type="match status" value="1"/>
</dbReference>
<proteinExistence type="predicted"/>
<organism evidence="3 4">
    <name type="scientific">Sabulicella glaciei</name>
    <dbReference type="NCBI Taxonomy" id="2984948"/>
    <lineage>
        <taxon>Bacteria</taxon>
        <taxon>Pseudomonadati</taxon>
        <taxon>Pseudomonadota</taxon>
        <taxon>Alphaproteobacteria</taxon>
        <taxon>Acetobacterales</taxon>
        <taxon>Acetobacteraceae</taxon>
        <taxon>Sabulicella</taxon>
    </lineage>
</organism>
<evidence type="ECO:0000313" key="4">
    <source>
        <dbReference type="Proteomes" id="UP001526430"/>
    </source>
</evidence>
<evidence type="ECO:0000256" key="1">
    <source>
        <dbReference type="ARBA" id="ARBA00023239"/>
    </source>
</evidence>
<evidence type="ECO:0000313" key="3">
    <source>
        <dbReference type="EMBL" id="MCW8084949.1"/>
    </source>
</evidence>
<gene>
    <name evidence="3" type="ORF">OF850_04870</name>
</gene>
<dbReference type="Proteomes" id="UP001526430">
    <property type="component" value="Unassembled WGS sequence"/>
</dbReference>
<dbReference type="InterPro" id="IPR050772">
    <property type="entry name" value="Hydratase-Decarb/MhpD_sf"/>
</dbReference>
<dbReference type="InterPro" id="IPR036663">
    <property type="entry name" value="Fumarylacetoacetase_C_sf"/>
</dbReference>
<keyword evidence="1" id="KW-0456">Lyase</keyword>